<sequence length="74" mass="7822">MGTTLLIILCSVLMVVGLLGVVLPVLPGIPLAWLGLFIYALGTGFERISIATVSQNKGSTVLLETDTQWTESCS</sequence>
<evidence type="ECO:0000313" key="2">
    <source>
        <dbReference type="EMBL" id="GAG62169.1"/>
    </source>
</evidence>
<dbReference type="EMBL" id="BART01006363">
    <property type="protein sequence ID" value="GAG62169.1"/>
    <property type="molecule type" value="Genomic_DNA"/>
</dbReference>
<organism evidence="2">
    <name type="scientific">marine sediment metagenome</name>
    <dbReference type="NCBI Taxonomy" id="412755"/>
    <lineage>
        <taxon>unclassified sequences</taxon>
        <taxon>metagenomes</taxon>
        <taxon>ecological metagenomes</taxon>
    </lineage>
</organism>
<feature type="transmembrane region" description="Helical" evidence="1">
    <location>
        <begin position="6"/>
        <end position="39"/>
    </location>
</feature>
<keyword evidence="1" id="KW-0472">Membrane</keyword>
<dbReference type="AlphaFoldDB" id="X0YZE6"/>
<protein>
    <submittedName>
        <fullName evidence="2">Uncharacterized protein</fullName>
    </submittedName>
</protein>
<name>X0YZE6_9ZZZZ</name>
<keyword evidence="1" id="KW-0812">Transmembrane</keyword>
<gene>
    <name evidence="2" type="ORF">S01H4_14506</name>
</gene>
<comment type="caution">
    <text evidence="2">The sequence shown here is derived from an EMBL/GenBank/DDBJ whole genome shotgun (WGS) entry which is preliminary data.</text>
</comment>
<accession>X0YZE6</accession>
<proteinExistence type="predicted"/>
<evidence type="ECO:0000256" key="1">
    <source>
        <dbReference type="SAM" id="Phobius"/>
    </source>
</evidence>
<reference evidence="2" key="1">
    <citation type="journal article" date="2014" name="Front. Microbiol.">
        <title>High frequency of phylogenetically diverse reductive dehalogenase-homologous genes in deep subseafloor sedimentary metagenomes.</title>
        <authorList>
            <person name="Kawai M."/>
            <person name="Futagami T."/>
            <person name="Toyoda A."/>
            <person name="Takaki Y."/>
            <person name="Nishi S."/>
            <person name="Hori S."/>
            <person name="Arai W."/>
            <person name="Tsubouchi T."/>
            <person name="Morono Y."/>
            <person name="Uchiyama I."/>
            <person name="Ito T."/>
            <person name="Fujiyama A."/>
            <person name="Inagaki F."/>
            <person name="Takami H."/>
        </authorList>
    </citation>
    <scope>NUCLEOTIDE SEQUENCE</scope>
    <source>
        <strain evidence="2">Expedition CK06-06</strain>
    </source>
</reference>
<keyword evidence="1" id="KW-1133">Transmembrane helix</keyword>